<dbReference type="InterPro" id="IPR006502">
    <property type="entry name" value="PDDEXK-like"/>
</dbReference>
<dbReference type="OrthoDB" id="548115at2759"/>
<dbReference type="PANTHER" id="PTHR31579:SF42">
    <property type="entry name" value="DUF506 FAMILY PROTEIN (DUF506)"/>
    <property type="match status" value="1"/>
</dbReference>
<dbReference type="AlphaFoldDB" id="A0A4Y7L8D4"/>
<organism evidence="1 2">
    <name type="scientific">Papaver somniferum</name>
    <name type="common">Opium poppy</name>
    <dbReference type="NCBI Taxonomy" id="3469"/>
    <lineage>
        <taxon>Eukaryota</taxon>
        <taxon>Viridiplantae</taxon>
        <taxon>Streptophyta</taxon>
        <taxon>Embryophyta</taxon>
        <taxon>Tracheophyta</taxon>
        <taxon>Spermatophyta</taxon>
        <taxon>Magnoliopsida</taxon>
        <taxon>Ranunculales</taxon>
        <taxon>Papaveraceae</taxon>
        <taxon>Papaveroideae</taxon>
        <taxon>Papaver</taxon>
    </lineage>
</organism>
<evidence type="ECO:0000313" key="2">
    <source>
        <dbReference type="Proteomes" id="UP000316621"/>
    </source>
</evidence>
<name>A0A4Y7L8D4_PAPSO</name>
<proteinExistence type="predicted"/>
<reference evidence="1 2" key="1">
    <citation type="journal article" date="2018" name="Science">
        <title>The opium poppy genome and morphinan production.</title>
        <authorList>
            <person name="Guo L."/>
            <person name="Winzer T."/>
            <person name="Yang X."/>
            <person name="Li Y."/>
            <person name="Ning Z."/>
            <person name="He Z."/>
            <person name="Teodor R."/>
            <person name="Lu Y."/>
            <person name="Bowser T.A."/>
            <person name="Graham I.A."/>
            <person name="Ye K."/>
        </authorList>
    </citation>
    <scope>NUCLEOTIDE SEQUENCE [LARGE SCALE GENOMIC DNA]</scope>
    <source>
        <strain evidence="2">cv. HN1</strain>
        <tissue evidence="1">Leaves</tissue>
    </source>
</reference>
<accession>A0A4Y7L8D4</accession>
<protein>
    <recommendedName>
        <fullName evidence="3">DUF506 domain-containing protein</fullName>
    </recommendedName>
</protein>
<dbReference type="Proteomes" id="UP000316621">
    <property type="component" value="Chromosome 10"/>
</dbReference>
<keyword evidence="2" id="KW-1185">Reference proteome</keyword>
<evidence type="ECO:0008006" key="3">
    <source>
        <dbReference type="Google" id="ProtNLM"/>
    </source>
</evidence>
<dbReference type="OMA" id="EEFWEAK"/>
<dbReference type="Gramene" id="RZC81763">
    <property type="protein sequence ID" value="RZC81763"/>
    <property type="gene ID" value="C5167_044347"/>
</dbReference>
<evidence type="ECO:0000313" key="1">
    <source>
        <dbReference type="EMBL" id="RZC81763.1"/>
    </source>
</evidence>
<sequence>MHLYLKSTSTNPGRFRRVAEAFNEGSKARMCAESSGSEHSAVNETSPDDDLSDLVHLYLESADDDVVADQEQTHEKIVKVEKKKGSIDEDFECFKNDSETKDMLKSLLSGFGDDSQVIRKIRDEAELAFNDIGMSSSEDGYKRQLMARLRQKGLDAGLCKSRWEKTDRFPAGTFEYVDVIVSGNRYIVEVFLVGEFTIARPTNHYTSVLEAFPQIFVGKPDELKQVVKIMCEASKQSLKENDMHIPPWRSNGYLEAKWLSSYKRTINVVTGMVVSDSRSGKRSVGFDTTPAPMKVYYCREELERRRDVEMSKKVGKLGQLFV</sequence>
<dbReference type="EMBL" id="CM010724">
    <property type="protein sequence ID" value="RZC81763.1"/>
    <property type="molecule type" value="Genomic_DNA"/>
</dbReference>
<dbReference type="Pfam" id="PF04720">
    <property type="entry name" value="PDDEXK_6"/>
    <property type="match status" value="1"/>
</dbReference>
<gene>
    <name evidence="1" type="ORF">C5167_044347</name>
</gene>
<dbReference type="PANTHER" id="PTHR31579">
    <property type="entry name" value="OS03G0796600 PROTEIN"/>
    <property type="match status" value="1"/>
</dbReference>
<dbReference type="NCBIfam" id="TIGR01615">
    <property type="entry name" value="A_thal_3542"/>
    <property type="match status" value="1"/>
</dbReference>